<evidence type="ECO:0000256" key="3">
    <source>
        <dbReference type="SAM" id="MobiDB-lite"/>
    </source>
</evidence>
<protein>
    <submittedName>
        <fullName evidence="4">SDR family oxidoreductase</fullName>
    </submittedName>
</protein>
<organism evidence="4 5">
    <name type="scientific">Streptomyces pyxinae</name>
    <dbReference type="NCBI Taxonomy" id="2970734"/>
    <lineage>
        <taxon>Bacteria</taxon>
        <taxon>Bacillati</taxon>
        <taxon>Actinomycetota</taxon>
        <taxon>Actinomycetes</taxon>
        <taxon>Kitasatosporales</taxon>
        <taxon>Streptomycetaceae</taxon>
        <taxon>Streptomyces</taxon>
    </lineage>
</organism>
<dbReference type="EMBL" id="JANUGQ010000001">
    <property type="protein sequence ID" value="MCS0634537.1"/>
    <property type="molecule type" value="Genomic_DNA"/>
</dbReference>
<feature type="region of interest" description="Disordered" evidence="3">
    <location>
        <begin position="1"/>
        <end position="30"/>
    </location>
</feature>
<sequence length="301" mass="31026">MATTPVPPPDPVPAALPDLPDGVPEGFPDGAPAGGRFAGYGVLVTGGARGIGAAIAARLTAEGARVLLADLDEACARETAAALPGAVGLHCDVRDRASVEAAVAYAVAGFGRLDLLVNNAFSCTRDRRRFEDEPDETWERDLDTTLGGAFRCSRAALPHLADSGRGVIVNIGSVNGLQDFGSHAYSAAKAGLASLTRTLAGHGAPRGVRVNQVDPGTIRTRNWAERERELAVLADRVYPLGRVGEPEDVAAAVAFLASRDAAWITGTSLRVDGGLLAVHSGFAAAVGSWRTEAGDEGGDRS</sequence>
<dbReference type="InterPro" id="IPR002347">
    <property type="entry name" value="SDR_fam"/>
</dbReference>
<dbReference type="Pfam" id="PF13561">
    <property type="entry name" value="adh_short_C2"/>
    <property type="match status" value="1"/>
</dbReference>
<proteinExistence type="inferred from homology"/>
<gene>
    <name evidence="4" type="ORF">NX801_02430</name>
</gene>
<name>A0ABT2CAU7_9ACTN</name>
<reference evidence="4" key="1">
    <citation type="submission" date="2022-08" db="EMBL/GenBank/DDBJ databases">
        <authorList>
            <person name="Somphong A."/>
            <person name="Phongsopitanun W."/>
        </authorList>
    </citation>
    <scope>NUCLEOTIDE SEQUENCE</scope>
    <source>
        <strain evidence="4">LP05-1</strain>
    </source>
</reference>
<keyword evidence="5" id="KW-1185">Reference proteome</keyword>
<comment type="similarity">
    <text evidence="1">Belongs to the short-chain dehydrogenases/reductases (SDR) family.</text>
</comment>
<comment type="caution">
    <text evidence="4">The sequence shown here is derived from an EMBL/GenBank/DDBJ whole genome shotgun (WGS) entry which is preliminary data.</text>
</comment>
<evidence type="ECO:0000313" key="4">
    <source>
        <dbReference type="EMBL" id="MCS0634537.1"/>
    </source>
</evidence>
<dbReference type="Gene3D" id="3.40.50.720">
    <property type="entry name" value="NAD(P)-binding Rossmann-like Domain"/>
    <property type="match status" value="1"/>
</dbReference>
<evidence type="ECO:0000256" key="1">
    <source>
        <dbReference type="ARBA" id="ARBA00006484"/>
    </source>
</evidence>
<dbReference type="PANTHER" id="PTHR24321:SF14">
    <property type="entry name" value="SHORT-CHAIN TYPE DEHYDROGENASE_REDUCTASE BLR2146-RELATED"/>
    <property type="match status" value="1"/>
</dbReference>
<dbReference type="PRINTS" id="PR00081">
    <property type="entry name" value="GDHRDH"/>
</dbReference>
<dbReference type="RefSeq" id="WP_258785035.1">
    <property type="nucleotide sequence ID" value="NZ_JANUGQ010000001.1"/>
</dbReference>
<evidence type="ECO:0000313" key="5">
    <source>
        <dbReference type="Proteomes" id="UP001431313"/>
    </source>
</evidence>
<dbReference type="Proteomes" id="UP001431313">
    <property type="component" value="Unassembled WGS sequence"/>
</dbReference>
<dbReference type="PANTHER" id="PTHR24321">
    <property type="entry name" value="DEHYDROGENASES, SHORT CHAIN"/>
    <property type="match status" value="1"/>
</dbReference>
<dbReference type="PRINTS" id="PR00080">
    <property type="entry name" value="SDRFAMILY"/>
</dbReference>
<dbReference type="InterPro" id="IPR036291">
    <property type="entry name" value="NAD(P)-bd_dom_sf"/>
</dbReference>
<dbReference type="CDD" id="cd05233">
    <property type="entry name" value="SDR_c"/>
    <property type="match status" value="1"/>
</dbReference>
<feature type="compositionally biased region" description="Pro residues" evidence="3">
    <location>
        <begin position="1"/>
        <end position="14"/>
    </location>
</feature>
<accession>A0ABT2CAU7</accession>
<keyword evidence="2" id="KW-0560">Oxidoreductase</keyword>
<evidence type="ECO:0000256" key="2">
    <source>
        <dbReference type="ARBA" id="ARBA00023002"/>
    </source>
</evidence>
<dbReference type="SUPFAM" id="SSF51735">
    <property type="entry name" value="NAD(P)-binding Rossmann-fold domains"/>
    <property type="match status" value="1"/>
</dbReference>